<organism evidence="4 5">
    <name type="scientific">Solitalea longa</name>
    <dbReference type="NCBI Taxonomy" id="2079460"/>
    <lineage>
        <taxon>Bacteria</taxon>
        <taxon>Pseudomonadati</taxon>
        <taxon>Bacteroidota</taxon>
        <taxon>Sphingobacteriia</taxon>
        <taxon>Sphingobacteriales</taxon>
        <taxon>Sphingobacteriaceae</taxon>
        <taxon>Solitalea</taxon>
    </lineage>
</organism>
<reference evidence="4 5" key="1">
    <citation type="submission" date="2018-01" db="EMBL/GenBank/DDBJ databases">
        <authorList>
            <person name="Gaut B.S."/>
            <person name="Morton B.R."/>
            <person name="Clegg M.T."/>
            <person name="Duvall M.R."/>
        </authorList>
    </citation>
    <scope>NUCLEOTIDE SEQUENCE [LARGE SCALE GENOMIC DNA]</scope>
    <source>
        <strain evidence="4 5">HR-AV</strain>
    </source>
</reference>
<dbReference type="OrthoDB" id="9803233at2"/>
<dbReference type="PANTHER" id="PTHR43877">
    <property type="entry name" value="AMINOALKYLPHOSPHONATE N-ACETYLTRANSFERASE-RELATED-RELATED"/>
    <property type="match status" value="1"/>
</dbReference>
<evidence type="ECO:0000259" key="3">
    <source>
        <dbReference type="PROSITE" id="PS51186"/>
    </source>
</evidence>
<evidence type="ECO:0000313" key="4">
    <source>
        <dbReference type="EMBL" id="POY37328.1"/>
    </source>
</evidence>
<dbReference type="AlphaFoldDB" id="A0A2S5A420"/>
<comment type="caution">
    <text evidence="4">The sequence shown here is derived from an EMBL/GenBank/DDBJ whole genome shotgun (WGS) entry which is preliminary data.</text>
</comment>
<dbReference type="InterPro" id="IPR050832">
    <property type="entry name" value="Bact_Acetyltransf"/>
</dbReference>
<name>A0A2S5A420_9SPHI</name>
<accession>A0A2S5A420</accession>
<dbReference type="RefSeq" id="WP_103788236.1">
    <property type="nucleotide sequence ID" value="NZ_PQVF01000004.1"/>
</dbReference>
<dbReference type="EMBL" id="PQVF01000004">
    <property type="protein sequence ID" value="POY37328.1"/>
    <property type="molecule type" value="Genomic_DNA"/>
</dbReference>
<evidence type="ECO:0000256" key="2">
    <source>
        <dbReference type="ARBA" id="ARBA00023315"/>
    </source>
</evidence>
<dbReference type="GO" id="GO:0016747">
    <property type="term" value="F:acyltransferase activity, transferring groups other than amino-acyl groups"/>
    <property type="evidence" value="ECO:0007669"/>
    <property type="project" value="InterPro"/>
</dbReference>
<keyword evidence="2" id="KW-0012">Acyltransferase</keyword>
<feature type="domain" description="N-acetyltransferase" evidence="3">
    <location>
        <begin position="2"/>
        <end position="149"/>
    </location>
</feature>
<dbReference type="PROSITE" id="PS51186">
    <property type="entry name" value="GNAT"/>
    <property type="match status" value="1"/>
</dbReference>
<dbReference type="SUPFAM" id="SSF55729">
    <property type="entry name" value="Acyl-CoA N-acyltransferases (Nat)"/>
    <property type="match status" value="1"/>
</dbReference>
<dbReference type="Pfam" id="PF00583">
    <property type="entry name" value="Acetyltransf_1"/>
    <property type="match status" value="1"/>
</dbReference>
<protein>
    <submittedName>
        <fullName evidence="4">GNAT family N-acetyltransferase</fullName>
    </submittedName>
</protein>
<keyword evidence="1 4" id="KW-0808">Transferase</keyword>
<dbReference type="CDD" id="cd04301">
    <property type="entry name" value="NAT_SF"/>
    <property type="match status" value="1"/>
</dbReference>
<dbReference type="Gene3D" id="3.40.630.30">
    <property type="match status" value="1"/>
</dbReference>
<evidence type="ECO:0000313" key="5">
    <source>
        <dbReference type="Proteomes" id="UP000236893"/>
    </source>
</evidence>
<dbReference type="InterPro" id="IPR000182">
    <property type="entry name" value="GNAT_dom"/>
</dbReference>
<gene>
    <name evidence="4" type="ORF">C3K47_06065</name>
</gene>
<keyword evidence="5" id="KW-1185">Reference proteome</keyword>
<proteinExistence type="predicted"/>
<dbReference type="Proteomes" id="UP000236893">
    <property type="component" value="Unassembled WGS sequence"/>
</dbReference>
<sequence length="149" mass="17081">MTTIKRVTSENDDFKSLVALLDEDLAIRDGDEHAFYHQFNKINLIKHAIVVYSDHTPVGCGAIKAFSDDRMEVKRMFVKPEFRRKGIASIILNELELWAEELNYPGLVLETGKNQPEAIRLYEKNNFAVIPNYGQYIGVTNSICFEKIL</sequence>
<dbReference type="PANTHER" id="PTHR43877:SF2">
    <property type="entry name" value="AMINOALKYLPHOSPHONATE N-ACETYLTRANSFERASE-RELATED"/>
    <property type="match status" value="1"/>
</dbReference>
<dbReference type="InterPro" id="IPR016181">
    <property type="entry name" value="Acyl_CoA_acyltransferase"/>
</dbReference>
<evidence type="ECO:0000256" key="1">
    <source>
        <dbReference type="ARBA" id="ARBA00022679"/>
    </source>
</evidence>